<dbReference type="PRINTS" id="PR00039">
    <property type="entry name" value="HTHLYSR"/>
</dbReference>
<comment type="similarity">
    <text evidence="1">Belongs to the LysR transcriptional regulatory family.</text>
</comment>
<evidence type="ECO:0000313" key="7">
    <source>
        <dbReference type="Proteomes" id="UP001145072"/>
    </source>
</evidence>
<evidence type="ECO:0000256" key="2">
    <source>
        <dbReference type="ARBA" id="ARBA00023015"/>
    </source>
</evidence>
<dbReference type="InterPro" id="IPR000847">
    <property type="entry name" value="LysR_HTH_N"/>
</dbReference>
<dbReference type="InterPro" id="IPR036390">
    <property type="entry name" value="WH_DNA-bd_sf"/>
</dbReference>
<dbReference type="EMBL" id="JAMQJZ010000017">
    <property type="protein sequence ID" value="MDC3422189.1"/>
    <property type="molecule type" value="Genomic_DNA"/>
</dbReference>
<keyword evidence="7" id="KW-1185">Reference proteome</keyword>
<dbReference type="SUPFAM" id="SSF53850">
    <property type="entry name" value="Periplasmic binding protein-like II"/>
    <property type="match status" value="1"/>
</dbReference>
<keyword evidence="2" id="KW-0805">Transcription regulation</keyword>
<dbReference type="PROSITE" id="PS50931">
    <property type="entry name" value="HTH_LYSR"/>
    <property type="match status" value="1"/>
</dbReference>
<proteinExistence type="inferred from homology"/>
<dbReference type="Gene3D" id="1.10.10.10">
    <property type="entry name" value="Winged helix-like DNA-binding domain superfamily/Winged helix DNA-binding domain"/>
    <property type="match status" value="1"/>
</dbReference>
<comment type="caution">
    <text evidence="6">The sequence shown here is derived from an EMBL/GenBank/DDBJ whole genome shotgun (WGS) entry which is preliminary data.</text>
</comment>
<dbReference type="PANTHER" id="PTHR30126:SF78">
    <property type="entry name" value="HTH LYSR-TYPE DOMAIN-CONTAINING PROTEIN"/>
    <property type="match status" value="1"/>
</dbReference>
<dbReference type="InterPro" id="IPR005119">
    <property type="entry name" value="LysR_subst-bd"/>
</dbReference>
<accession>A0A9X3WRR1</accession>
<name>A0A9X3WRR1_9BACI</name>
<dbReference type="RefSeq" id="WP_259867061.1">
    <property type="nucleotide sequence ID" value="NZ_JAMQJZ010000017.1"/>
</dbReference>
<dbReference type="GO" id="GO:0000976">
    <property type="term" value="F:transcription cis-regulatory region binding"/>
    <property type="evidence" value="ECO:0007669"/>
    <property type="project" value="TreeGrafter"/>
</dbReference>
<dbReference type="CDD" id="cd05466">
    <property type="entry name" value="PBP2_LTTR_substrate"/>
    <property type="match status" value="1"/>
</dbReference>
<dbReference type="InterPro" id="IPR036388">
    <property type="entry name" value="WH-like_DNA-bd_sf"/>
</dbReference>
<feature type="domain" description="HTH lysR-type" evidence="5">
    <location>
        <begin position="1"/>
        <end position="58"/>
    </location>
</feature>
<evidence type="ECO:0000256" key="4">
    <source>
        <dbReference type="ARBA" id="ARBA00023163"/>
    </source>
</evidence>
<dbReference type="Pfam" id="PF00126">
    <property type="entry name" value="HTH_1"/>
    <property type="match status" value="1"/>
</dbReference>
<dbReference type="PANTHER" id="PTHR30126">
    <property type="entry name" value="HTH-TYPE TRANSCRIPTIONAL REGULATOR"/>
    <property type="match status" value="1"/>
</dbReference>
<evidence type="ECO:0000256" key="1">
    <source>
        <dbReference type="ARBA" id="ARBA00009437"/>
    </source>
</evidence>
<evidence type="ECO:0000256" key="3">
    <source>
        <dbReference type="ARBA" id="ARBA00023125"/>
    </source>
</evidence>
<keyword evidence="4" id="KW-0804">Transcription</keyword>
<evidence type="ECO:0000313" key="6">
    <source>
        <dbReference type="EMBL" id="MDC3422189.1"/>
    </source>
</evidence>
<dbReference type="Gene3D" id="3.40.190.290">
    <property type="match status" value="1"/>
</dbReference>
<reference evidence="6" key="1">
    <citation type="submission" date="2022-06" db="EMBL/GenBank/DDBJ databases">
        <title>Aquibacillus sp. a new bacterium isolated from soil saline samples.</title>
        <authorList>
            <person name="Galisteo C."/>
            <person name="De La Haba R."/>
            <person name="Sanchez-Porro C."/>
            <person name="Ventosa A."/>
        </authorList>
    </citation>
    <scope>NUCLEOTIDE SEQUENCE</scope>
    <source>
        <strain evidence="6">JCM 12387</strain>
    </source>
</reference>
<dbReference type="GO" id="GO:0003700">
    <property type="term" value="F:DNA-binding transcription factor activity"/>
    <property type="evidence" value="ECO:0007669"/>
    <property type="project" value="InterPro"/>
</dbReference>
<dbReference type="Pfam" id="PF03466">
    <property type="entry name" value="LysR_substrate"/>
    <property type="match status" value="1"/>
</dbReference>
<protein>
    <submittedName>
        <fullName evidence="6">LysR family transcriptional regulator</fullName>
    </submittedName>
</protein>
<sequence length="283" mass="32066">MKVDDYRLLLMLQKEKTIRGAAERLFISQPAVSQRLKTIEDQWGDALFIRTHKHLILTPVGEKILSFAKEVVKQEEALHDSISSLSEEVTGTLSLGVSSMVGQYLLPSILQKYVEEYPDVTIELETGLSNVLVKGDYHVTIIRGEGIHDKVCESLLADGLYLIDKKMKEIRTPRTLIEFQTDQKYQSTVNDWFISQGAAKPSQVIKVDQIETCKQLMLHGIGMAVLPESSIKDVDDRLYEKVPLIIDGKLLVRQTWLCYAEAAKQLPQVQAFISMVQQHLLTR</sequence>
<dbReference type="Proteomes" id="UP001145072">
    <property type="component" value="Unassembled WGS sequence"/>
</dbReference>
<evidence type="ECO:0000259" key="5">
    <source>
        <dbReference type="PROSITE" id="PS50931"/>
    </source>
</evidence>
<dbReference type="SUPFAM" id="SSF46785">
    <property type="entry name" value="Winged helix' DNA-binding domain"/>
    <property type="match status" value="1"/>
</dbReference>
<dbReference type="AlphaFoldDB" id="A0A9X3WRR1"/>
<organism evidence="6 7">
    <name type="scientific">Aquibacillus koreensis</name>
    <dbReference type="NCBI Taxonomy" id="279446"/>
    <lineage>
        <taxon>Bacteria</taxon>
        <taxon>Bacillati</taxon>
        <taxon>Bacillota</taxon>
        <taxon>Bacilli</taxon>
        <taxon>Bacillales</taxon>
        <taxon>Bacillaceae</taxon>
        <taxon>Aquibacillus</taxon>
    </lineage>
</organism>
<gene>
    <name evidence="6" type="ORF">NC661_17715</name>
</gene>
<keyword evidence="3" id="KW-0238">DNA-binding</keyword>